<dbReference type="InterPro" id="IPR036186">
    <property type="entry name" value="Serpin_sf"/>
</dbReference>
<dbReference type="InterPro" id="IPR042185">
    <property type="entry name" value="Serpin_sf_2"/>
</dbReference>
<gene>
    <name evidence="3" type="ORF">SMRZ_LOCUS25664</name>
</gene>
<sequence length="191" mass="21647">IFPNTAYTLATSTTTGFGSTAASLIPFFSNNWLSRFTLLIVLPDANDGLPDLLDSMYKHGGISSILSTSFENTKLRLYLPKFKLREGNAIKLKDHLQKLGINDAFCDLSADFSNISDSDRLFISDVIHKAIFEVSQLDICRKHIFLGIVFISDDYVPVLRRYDCSSFFNIHWLFVNVVEYVIYNYVISSGY</sequence>
<keyword evidence="4" id="KW-1185">Reference proteome</keyword>
<dbReference type="Proteomes" id="UP000277204">
    <property type="component" value="Unassembled WGS sequence"/>
</dbReference>
<dbReference type="PANTHER" id="PTHR11461">
    <property type="entry name" value="SERINE PROTEASE INHIBITOR, SERPIN"/>
    <property type="match status" value="1"/>
</dbReference>
<accession>A0A183NBI9</accession>
<dbReference type="EMBL" id="UZAI01021607">
    <property type="protein sequence ID" value="VDP55949.1"/>
    <property type="molecule type" value="Genomic_DNA"/>
</dbReference>
<dbReference type="Gene3D" id="2.30.39.10">
    <property type="entry name" value="Alpha-1-antitrypsin, domain 1"/>
    <property type="match status" value="1"/>
</dbReference>
<name>A0A183NBI9_9TREM</name>
<feature type="non-terminal residue" evidence="3">
    <location>
        <position position="1"/>
    </location>
</feature>
<dbReference type="Pfam" id="PF00079">
    <property type="entry name" value="Serpin"/>
    <property type="match status" value="1"/>
</dbReference>
<dbReference type="GO" id="GO:0005615">
    <property type="term" value="C:extracellular space"/>
    <property type="evidence" value="ECO:0007669"/>
    <property type="project" value="InterPro"/>
</dbReference>
<dbReference type="InterPro" id="IPR042178">
    <property type="entry name" value="Serpin_sf_1"/>
</dbReference>
<comment type="similarity">
    <text evidence="1">Belongs to the serpin family.</text>
</comment>
<evidence type="ECO:0000259" key="2">
    <source>
        <dbReference type="Pfam" id="PF00079"/>
    </source>
</evidence>
<dbReference type="GO" id="GO:0004867">
    <property type="term" value="F:serine-type endopeptidase inhibitor activity"/>
    <property type="evidence" value="ECO:0007669"/>
    <property type="project" value="InterPro"/>
</dbReference>
<dbReference type="InterPro" id="IPR023796">
    <property type="entry name" value="Serpin_dom"/>
</dbReference>
<protein>
    <recommendedName>
        <fullName evidence="2">Serpin domain-containing protein</fullName>
    </recommendedName>
</protein>
<dbReference type="Gene3D" id="3.30.497.10">
    <property type="entry name" value="Antithrombin, subunit I, domain 2"/>
    <property type="match status" value="1"/>
</dbReference>
<evidence type="ECO:0000313" key="4">
    <source>
        <dbReference type="Proteomes" id="UP000277204"/>
    </source>
</evidence>
<organism evidence="3 4">
    <name type="scientific">Schistosoma margrebowiei</name>
    <dbReference type="NCBI Taxonomy" id="48269"/>
    <lineage>
        <taxon>Eukaryota</taxon>
        <taxon>Metazoa</taxon>
        <taxon>Spiralia</taxon>
        <taxon>Lophotrochozoa</taxon>
        <taxon>Platyhelminthes</taxon>
        <taxon>Trematoda</taxon>
        <taxon>Digenea</taxon>
        <taxon>Strigeidida</taxon>
        <taxon>Schistosomatoidea</taxon>
        <taxon>Schistosomatidae</taxon>
        <taxon>Schistosoma</taxon>
    </lineage>
</organism>
<evidence type="ECO:0000313" key="3">
    <source>
        <dbReference type="EMBL" id="VDP55949.1"/>
    </source>
</evidence>
<dbReference type="SUPFAM" id="SSF56574">
    <property type="entry name" value="Serpins"/>
    <property type="match status" value="1"/>
</dbReference>
<dbReference type="PANTHER" id="PTHR11461:SF211">
    <property type="entry name" value="GH10112P-RELATED"/>
    <property type="match status" value="1"/>
</dbReference>
<reference evidence="3 4" key="1">
    <citation type="submission" date="2018-11" db="EMBL/GenBank/DDBJ databases">
        <authorList>
            <consortium name="Pathogen Informatics"/>
        </authorList>
    </citation>
    <scope>NUCLEOTIDE SEQUENCE [LARGE SCALE GENOMIC DNA]</scope>
    <source>
        <strain evidence="3 4">Zambia</strain>
    </source>
</reference>
<dbReference type="AlphaFoldDB" id="A0A183NBI9"/>
<feature type="domain" description="Serpin" evidence="2">
    <location>
        <begin position="34"/>
        <end position="136"/>
    </location>
</feature>
<dbReference type="InterPro" id="IPR000215">
    <property type="entry name" value="Serpin_fam"/>
</dbReference>
<dbReference type="STRING" id="48269.A0A183NBI9"/>
<evidence type="ECO:0000256" key="1">
    <source>
        <dbReference type="ARBA" id="ARBA00009500"/>
    </source>
</evidence>
<proteinExistence type="inferred from homology"/>